<feature type="region of interest" description="Disordered" evidence="1">
    <location>
        <begin position="34"/>
        <end position="70"/>
    </location>
</feature>
<sequence>MRRDCDESSGTTTVSLPHESPFVETQVIGIYPSLSGQKCNPSSASSKSRLRIPESRIQDPESRFPDPGYKNQESVREYSVLTIEIPNTVLHFLQRLLALDHGPIGRPVQCFPPLIPSANSRPATGQHTCPTPPSGSPSIDADSLSPFPPSAACKSYSFPSPSNRIALTSYCTLFKPRPLSGWVLVVSYSRQPTPAYANWRCLLATNHSPVLQVRKMRGGTAAMGKH</sequence>
<evidence type="ECO:0000256" key="1">
    <source>
        <dbReference type="SAM" id="MobiDB-lite"/>
    </source>
</evidence>
<name>A0A2J6PJX1_9HELO</name>
<proteinExistence type="predicted"/>
<dbReference type="EMBL" id="KZ613523">
    <property type="protein sequence ID" value="PMD14307.1"/>
    <property type="molecule type" value="Genomic_DNA"/>
</dbReference>
<dbReference type="AlphaFoldDB" id="A0A2J6PJX1"/>
<protein>
    <submittedName>
        <fullName evidence="2">Uncharacterized protein</fullName>
    </submittedName>
</protein>
<accession>A0A2J6PJX1</accession>
<evidence type="ECO:0000313" key="3">
    <source>
        <dbReference type="Proteomes" id="UP000235672"/>
    </source>
</evidence>
<evidence type="ECO:0000313" key="2">
    <source>
        <dbReference type="EMBL" id="PMD14307.1"/>
    </source>
</evidence>
<reference evidence="2 3" key="1">
    <citation type="submission" date="2016-05" db="EMBL/GenBank/DDBJ databases">
        <title>A degradative enzymes factory behind the ericoid mycorrhizal symbiosis.</title>
        <authorList>
            <consortium name="DOE Joint Genome Institute"/>
            <person name="Martino E."/>
            <person name="Morin E."/>
            <person name="Grelet G."/>
            <person name="Kuo A."/>
            <person name="Kohler A."/>
            <person name="Daghino S."/>
            <person name="Barry K."/>
            <person name="Choi C."/>
            <person name="Cichocki N."/>
            <person name="Clum A."/>
            <person name="Copeland A."/>
            <person name="Hainaut M."/>
            <person name="Haridas S."/>
            <person name="Labutti K."/>
            <person name="Lindquist E."/>
            <person name="Lipzen A."/>
            <person name="Khouja H.-R."/>
            <person name="Murat C."/>
            <person name="Ohm R."/>
            <person name="Olson A."/>
            <person name="Spatafora J."/>
            <person name="Veneault-Fourrey C."/>
            <person name="Henrissat B."/>
            <person name="Grigoriev I."/>
            <person name="Martin F."/>
            <person name="Perotto S."/>
        </authorList>
    </citation>
    <scope>NUCLEOTIDE SEQUENCE [LARGE SCALE GENOMIC DNA]</scope>
    <source>
        <strain evidence="2 3">UAMH 7357</strain>
    </source>
</reference>
<feature type="compositionally biased region" description="Basic and acidic residues" evidence="1">
    <location>
        <begin position="51"/>
        <end position="64"/>
    </location>
</feature>
<feature type="compositionally biased region" description="Polar residues" evidence="1">
    <location>
        <begin position="34"/>
        <end position="47"/>
    </location>
</feature>
<organism evidence="2 3">
    <name type="scientific">Hyaloscypha hepaticicola</name>
    <dbReference type="NCBI Taxonomy" id="2082293"/>
    <lineage>
        <taxon>Eukaryota</taxon>
        <taxon>Fungi</taxon>
        <taxon>Dikarya</taxon>
        <taxon>Ascomycota</taxon>
        <taxon>Pezizomycotina</taxon>
        <taxon>Leotiomycetes</taxon>
        <taxon>Helotiales</taxon>
        <taxon>Hyaloscyphaceae</taxon>
        <taxon>Hyaloscypha</taxon>
    </lineage>
</organism>
<feature type="region of interest" description="Disordered" evidence="1">
    <location>
        <begin position="121"/>
        <end position="143"/>
    </location>
</feature>
<keyword evidence="3" id="KW-1185">Reference proteome</keyword>
<dbReference type="Proteomes" id="UP000235672">
    <property type="component" value="Unassembled WGS sequence"/>
</dbReference>
<gene>
    <name evidence="2" type="ORF">NA56DRAFT_711126</name>
</gene>